<dbReference type="InterPro" id="IPR032710">
    <property type="entry name" value="NTF2-like_dom_sf"/>
</dbReference>
<evidence type="ECO:0000256" key="1">
    <source>
        <dbReference type="SAM" id="Phobius"/>
    </source>
</evidence>
<dbReference type="EMBL" id="VLKP01000003">
    <property type="protein sequence ID" value="TWI12744.1"/>
    <property type="molecule type" value="Genomic_DNA"/>
</dbReference>
<dbReference type="AlphaFoldDB" id="A0A562LYL6"/>
<keyword evidence="3" id="KW-1185">Reference proteome</keyword>
<name>A0A562LYL6_9GAMM</name>
<keyword evidence="1" id="KW-0472">Membrane</keyword>
<evidence type="ECO:0008006" key="4">
    <source>
        <dbReference type="Google" id="ProtNLM"/>
    </source>
</evidence>
<accession>A0A562LYL6</accession>
<reference evidence="2 3" key="1">
    <citation type="journal article" date="2015" name="Stand. Genomic Sci.">
        <title>Genomic Encyclopedia of Bacterial and Archaeal Type Strains, Phase III: the genomes of soil and plant-associated and newly described type strains.</title>
        <authorList>
            <person name="Whitman W.B."/>
            <person name="Woyke T."/>
            <person name="Klenk H.P."/>
            <person name="Zhou Y."/>
            <person name="Lilburn T.G."/>
            <person name="Beck B.J."/>
            <person name="De Vos P."/>
            <person name="Vandamme P."/>
            <person name="Eisen J.A."/>
            <person name="Garrity G."/>
            <person name="Hugenholtz P."/>
            <person name="Kyrpides N.C."/>
        </authorList>
    </citation>
    <scope>NUCLEOTIDE SEQUENCE [LARGE SCALE GENOMIC DNA]</scope>
    <source>
        <strain evidence="2 3">CGMCC 1.10136</strain>
    </source>
</reference>
<sequence length="157" mass="16854">MWRRQAWEVIVGLVRALIAGIACACVLLGCGRTPPEARLRETIDASQQYLATRDAASLSDVVAEDFVGPDGMDCAGLRRMAQAAFLRYRAIGVNLGPMQVDMADGGRHATVRFTAALTGGDGALLPESARLYAVESGWREGDGGAWELTSLRWEGTK</sequence>
<comment type="caution">
    <text evidence="2">The sequence shown here is derived from an EMBL/GenBank/DDBJ whole genome shotgun (WGS) entry which is preliminary data.</text>
</comment>
<protein>
    <recommendedName>
        <fullName evidence="4">SnoaL-like protein</fullName>
    </recommendedName>
</protein>
<gene>
    <name evidence="2" type="ORF">IP93_01090</name>
</gene>
<feature type="transmembrane region" description="Helical" evidence="1">
    <location>
        <begin position="6"/>
        <end position="30"/>
    </location>
</feature>
<keyword evidence="1" id="KW-0812">Transmembrane</keyword>
<dbReference type="Proteomes" id="UP000316471">
    <property type="component" value="Unassembled WGS sequence"/>
</dbReference>
<dbReference type="PROSITE" id="PS51257">
    <property type="entry name" value="PROKAR_LIPOPROTEIN"/>
    <property type="match status" value="1"/>
</dbReference>
<evidence type="ECO:0000313" key="2">
    <source>
        <dbReference type="EMBL" id="TWI12744.1"/>
    </source>
</evidence>
<organism evidence="2 3">
    <name type="scientific">Aerolutibacter ruishenii</name>
    <dbReference type="NCBI Taxonomy" id="686800"/>
    <lineage>
        <taxon>Bacteria</taxon>
        <taxon>Pseudomonadati</taxon>
        <taxon>Pseudomonadota</taxon>
        <taxon>Gammaproteobacteria</taxon>
        <taxon>Lysobacterales</taxon>
        <taxon>Lysobacteraceae</taxon>
        <taxon>Aerolutibacter</taxon>
    </lineage>
</organism>
<evidence type="ECO:0000313" key="3">
    <source>
        <dbReference type="Proteomes" id="UP000316471"/>
    </source>
</evidence>
<keyword evidence="1" id="KW-1133">Transmembrane helix</keyword>
<proteinExistence type="predicted"/>
<dbReference type="SUPFAM" id="SSF54427">
    <property type="entry name" value="NTF2-like"/>
    <property type="match status" value="1"/>
</dbReference>